<evidence type="ECO:0000256" key="12">
    <source>
        <dbReference type="RuleBase" id="RU361134"/>
    </source>
</evidence>
<evidence type="ECO:0000256" key="3">
    <source>
        <dbReference type="ARBA" id="ARBA00008061"/>
    </source>
</evidence>
<dbReference type="EC" id="3.2.1.1" evidence="4 12"/>
<comment type="catalytic activity">
    <reaction evidence="1 12">
        <text>Endohydrolysis of (1-&gt;4)-alpha-D-glucosidic linkages in polysaccharides containing three or more (1-&gt;4)-alpha-linked D-glucose units.</text>
        <dbReference type="EC" id="3.2.1.1"/>
    </reaction>
</comment>
<keyword evidence="6" id="KW-0479">Metal-binding</keyword>
<dbReference type="PRINTS" id="PR00110">
    <property type="entry name" value="ALPHAAMYLASE"/>
</dbReference>
<reference evidence="16" key="1">
    <citation type="submission" date="2021-06" db="EMBL/GenBank/DDBJ databases">
        <title>Sequencing of actinobacteria type strains.</title>
        <authorList>
            <person name="Nguyen G.-S."/>
            <person name="Wentzel A."/>
        </authorList>
    </citation>
    <scope>NUCLEOTIDE SEQUENCE</scope>
    <source>
        <strain evidence="16">P38-E01</strain>
    </source>
</reference>
<dbReference type="InterPro" id="IPR006048">
    <property type="entry name" value="A-amylase/branching_C"/>
</dbReference>
<dbReference type="PANTHER" id="PTHR43447">
    <property type="entry name" value="ALPHA-AMYLASE"/>
    <property type="match status" value="1"/>
</dbReference>
<keyword evidence="9 12" id="KW-0119">Carbohydrate metabolism</keyword>
<keyword evidence="8" id="KW-0106">Calcium</keyword>
<keyword evidence="7 12" id="KW-0378">Hydrolase</keyword>
<evidence type="ECO:0000256" key="13">
    <source>
        <dbReference type="SAM" id="SignalP"/>
    </source>
</evidence>
<evidence type="ECO:0000256" key="4">
    <source>
        <dbReference type="ARBA" id="ARBA00012595"/>
    </source>
</evidence>
<name>A0A949N6T3_9ACTN</name>
<dbReference type="InterPro" id="IPR031319">
    <property type="entry name" value="A-amylase_C"/>
</dbReference>
<evidence type="ECO:0000256" key="11">
    <source>
        <dbReference type="RuleBase" id="RU003615"/>
    </source>
</evidence>
<dbReference type="Gene3D" id="3.20.20.80">
    <property type="entry name" value="Glycosidases"/>
    <property type="match status" value="1"/>
</dbReference>
<evidence type="ECO:0000313" key="17">
    <source>
        <dbReference type="Proteomes" id="UP000694501"/>
    </source>
</evidence>
<evidence type="ECO:0000256" key="6">
    <source>
        <dbReference type="ARBA" id="ARBA00022723"/>
    </source>
</evidence>
<evidence type="ECO:0000256" key="7">
    <source>
        <dbReference type="ARBA" id="ARBA00022801"/>
    </source>
</evidence>
<feature type="domain" description="Alpha-amylase C-terminal" evidence="14">
    <location>
        <begin position="384"/>
        <end position="459"/>
    </location>
</feature>
<dbReference type="InterPro" id="IPR006046">
    <property type="entry name" value="Alpha_amylase"/>
</dbReference>
<protein>
    <recommendedName>
        <fullName evidence="5 12">Alpha-amylase</fullName>
        <ecNumber evidence="4 12">3.2.1.1</ecNumber>
    </recommendedName>
</protein>
<keyword evidence="10 12" id="KW-0326">Glycosidase</keyword>
<dbReference type="SMART" id="SM00632">
    <property type="entry name" value="Aamy_C"/>
    <property type="match status" value="1"/>
</dbReference>
<dbReference type="GO" id="GO:0004556">
    <property type="term" value="F:alpha-amylase activity"/>
    <property type="evidence" value="ECO:0007669"/>
    <property type="project" value="UniProtKB-UniRule"/>
</dbReference>
<dbReference type="SUPFAM" id="SSF51445">
    <property type="entry name" value="(Trans)glycosidases"/>
    <property type="match status" value="1"/>
</dbReference>
<dbReference type="SMART" id="SM00642">
    <property type="entry name" value="Aamy"/>
    <property type="match status" value="1"/>
</dbReference>
<dbReference type="Pfam" id="PF02806">
    <property type="entry name" value="Alpha-amylase_C"/>
    <property type="match status" value="1"/>
</dbReference>
<dbReference type="InterPro" id="IPR013780">
    <property type="entry name" value="Glyco_hydro_b"/>
</dbReference>
<feature type="chain" id="PRO_5037991547" description="Alpha-amylase" evidence="13">
    <location>
        <begin position="34"/>
        <end position="462"/>
    </location>
</feature>
<dbReference type="GO" id="GO:0046872">
    <property type="term" value="F:metal ion binding"/>
    <property type="evidence" value="ECO:0007669"/>
    <property type="project" value="UniProtKB-KW"/>
</dbReference>
<evidence type="ECO:0000256" key="9">
    <source>
        <dbReference type="ARBA" id="ARBA00023277"/>
    </source>
</evidence>
<comment type="similarity">
    <text evidence="3 11">Belongs to the glycosyl hydrolase 13 family.</text>
</comment>
<dbReference type="InterPro" id="IPR017853">
    <property type="entry name" value="GH"/>
</dbReference>
<gene>
    <name evidence="16" type="ORF">JGS22_017655</name>
</gene>
<dbReference type="EMBL" id="JAELVF020000001">
    <property type="protein sequence ID" value="MBU7599392.1"/>
    <property type="molecule type" value="Genomic_DNA"/>
</dbReference>
<evidence type="ECO:0000256" key="8">
    <source>
        <dbReference type="ARBA" id="ARBA00022837"/>
    </source>
</evidence>
<comment type="cofactor">
    <cofactor evidence="2">
        <name>Ca(2+)</name>
        <dbReference type="ChEBI" id="CHEBI:29108"/>
    </cofactor>
</comment>
<dbReference type="CDD" id="cd11317">
    <property type="entry name" value="AmyAc_bac_euk_AmyA"/>
    <property type="match status" value="1"/>
</dbReference>
<evidence type="ECO:0000313" key="16">
    <source>
        <dbReference type="EMBL" id="MBU7599392.1"/>
    </source>
</evidence>
<evidence type="ECO:0000259" key="15">
    <source>
        <dbReference type="SMART" id="SM00642"/>
    </source>
</evidence>
<dbReference type="Proteomes" id="UP000694501">
    <property type="component" value="Unassembled WGS sequence"/>
</dbReference>
<keyword evidence="13" id="KW-0732">Signal</keyword>
<evidence type="ECO:0000256" key="1">
    <source>
        <dbReference type="ARBA" id="ARBA00000548"/>
    </source>
</evidence>
<dbReference type="InterPro" id="IPR006047">
    <property type="entry name" value="GH13_cat_dom"/>
</dbReference>
<dbReference type="GO" id="GO:0005975">
    <property type="term" value="P:carbohydrate metabolic process"/>
    <property type="evidence" value="ECO:0007669"/>
    <property type="project" value="InterPro"/>
</dbReference>
<dbReference type="Gene3D" id="2.60.40.1180">
    <property type="entry name" value="Golgi alpha-mannosidase II"/>
    <property type="match status" value="1"/>
</dbReference>
<dbReference type="Pfam" id="PF00128">
    <property type="entry name" value="Alpha-amylase"/>
    <property type="match status" value="1"/>
</dbReference>
<comment type="caution">
    <text evidence="16">The sequence shown here is derived from an EMBL/GenBank/DDBJ whole genome shotgun (WGS) entry which is preliminary data.</text>
</comment>
<proteinExistence type="inferred from homology"/>
<evidence type="ECO:0000256" key="2">
    <source>
        <dbReference type="ARBA" id="ARBA00001913"/>
    </source>
</evidence>
<dbReference type="AlphaFoldDB" id="A0A949N6T3"/>
<keyword evidence="17" id="KW-1185">Reference proteome</keyword>
<feature type="domain" description="Glycosyl hydrolase family 13 catalytic" evidence="15">
    <location>
        <begin position="40"/>
        <end position="375"/>
    </location>
</feature>
<feature type="signal peptide" evidence="13">
    <location>
        <begin position="1"/>
        <end position="33"/>
    </location>
</feature>
<sequence>MSWSSRARKATAVGAALSAGVVGALFAVPQSQAAPPSERDVTAVMFSWKFDAIAKACTDTLGPAGYGYVQTSPPQEHITGEQWWTQYQPVSYDIAGRLGDRAQFESMVDTCNGAGVKVVADAVINHMSAGEGTGTGGSEYTKYSYPKAGWGDSDFNECRRDIEDYGDRGQVQGCELVGLSDLRTGSEQVQQRIADYLNDLSSMGVEGFRIDAAKHMPTDDLAAIKAKLDDPNAYWKQEAIHGAGEAVDPGEYLQNGDVQEFRYARGLKSAFQGGGLAGLQNFGEGFMDGGNSAVFVANHDTERVGDTLNYKDNASYTLAHVFMLAHPYGSPDVHSGYRFDDKDAGPPSGGAAACDQEAWNCEHEWREISSMVGFRNAVGDAGLEQWWDNGSDALAFSRGDKGFVAVNNGGGQVSESVATSLPDGDYCDVQSGNPVAVSGGSVQVELSAGTALALHADATDCG</sequence>
<evidence type="ECO:0000256" key="5">
    <source>
        <dbReference type="ARBA" id="ARBA00017303"/>
    </source>
</evidence>
<organism evidence="16 17">
    <name type="scientific">Streptomyces tardus</name>
    <dbReference type="NCBI Taxonomy" id="2780544"/>
    <lineage>
        <taxon>Bacteria</taxon>
        <taxon>Bacillati</taxon>
        <taxon>Actinomycetota</taxon>
        <taxon>Actinomycetes</taxon>
        <taxon>Kitasatosporales</taxon>
        <taxon>Streptomycetaceae</taxon>
        <taxon>Streptomyces</taxon>
    </lineage>
</organism>
<dbReference type="SUPFAM" id="SSF51011">
    <property type="entry name" value="Glycosyl hydrolase domain"/>
    <property type="match status" value="1"/>
</dbReference>
<accession>A0A949N6T3</accession>
<evidence type="ECO:0000259" key="14">
    <source>
        <dbReference type="SMART" id="SM00632"/>
    </source>
</evidence>
<evidence type="ECO:0000256" key="10">
    <source>
        <dbReference type="ARBA" id="ARBA00023295"/>
    </source>
</evidence>